<dbReference type="EMBL" id="JAEVHL010000017">
    <property type="protein sequence ID" value="MBM0275090.1"/>
    <property type="molecule type" value="Genomic_DNA"/>
</dbReference>
<sequence>MATLTLDRVWINRLDTGEAVAAYSGRDRPQTYQADGDVETFAGGRQRAVTIEGEQGTVSLTLRQVPLATVVLLRSWKGLPVQVRDHRGQSWAGVFFTVTPSELTETNWYDVAITVRTVTVAEGV</sequence>
<dbReference type="Proteomes" id="UP000622245">
    <property type="component" value="Unassembled WGS sequence"/>
</dbReference>
<gene>
    <name evidence="1" type="ORF">JM949_06285</name>
</gene>
<protein>
    <submittedName>
        <fullName evidence="1">Uncharacterized protein</fullName>
    </submittedName>
</protein>
<evidence type="ECO:0000313" key="1">
    <source>
        <dbReference type="EMBL" id="MBM0275090.1"/>
    </source>
</evidence>
<proteinExistence type="predicted"/>
<evidence type="ECO:0000313" key="2">
    <source>
        <dbReference type="Proteomes" id="UP000622245"/>
    </source>
</evidence>
<dbReference type="RefSeq" id="WP_203147496.1">
    <property type="nucleotide sequence ID" value="NZ_JAEVHL010000017.1"/>
</dbReference>
<organism evidence="1 2">
    <name type="scientific">Micromonospora tarensis</name>
    <dbReference type="NCBI Taxonomy" id="2806100"/>
    <lineage>
        <taxon>Bacteria</taxon>
        <taxon>Bacillati</taxon>
        <taxon>Actinomycetota</taxon>
        <taxon>Actinomycetes</taxon>
        <taxon>Micromonosporales</taxon>
        <taxon>Micromonosporaceae</taxon>
        <taxon>Micromonospora</taxon>
    </lineage>
</organism>
<keyword evidence="2" id="KW-1185">Reference proteome</keyword>
<accession>A0ABS1YCF1</accession>
<comment type="caution">
    <text evidence="1">The sequence shown here is derived from an EMBL/GenBank/DDBJ whole genome shotgun (WGS) entry which is preliminary data.</text>
</comment>
<reference evidence="1 2" key="1">
    <citation type="submission" date="2021-01" db="EMBL/GenBank/DDBJ databases">
        <title>Draft genome sequence of Micromonospora sp. strain STR1s_6.</title>
        <authorList>
            <person name="Karlyshev A."/>
            <person name="Jawad R."/>
        </authorList>
    </citation>
    <scope>NUCLEOTIDE SEQUENCE [LARGE SCALE GENOMIC DNA]</scope>
    <source>
        <strain evidence="1 2">STR1S-6</strain>
    </source>
</reference>
<name>A0ABS1YCF1_9ACTN</name>